<evidence type="ECO:0000313" key="2">
    <source>
        <dbReference type="Proteomes" id="UP001056120"/>
    </source>
</evidence>
<sequence>MDLTSEIFTWTLCCAKVFISETRNKSALESIEQAVELVPEAAIVSKFEDEIYNRVRYSIVSKSTDSLKNAVFAMVKAAYEAIDFDLHSGNHPRLGAVDHICFHPLASTSLQQVAISARALAKDVASILNVPTYTYGAAHKEQRSLEAIRRELGYFKPDATGHQWSGGLPLGVLPVKPDEGPSQAAKAKGLVVIGASPWVANYNVPVFCTDIDMVRRIAKRVSGRGSGPVSVQTIALVHGDVIEVACNLLEPSEVDGDQVQGAVELLGTEVGVTVGKGYYTDLSQDITDRNTAPTSSYGIPIPIADEDKERKKEIRDEEAGIDTNTIPTLKTCRIE</sequence>
<dbReference type="Proteomes" id="UP001056120">
    <property type="component" value="Linkage Group LG24"/>
</dbReference>
<protein>
    <submittedName>
        <fullName evidence="1">Uncharacterized protein</fullName>
    </submittedName>
</protein>
<organism evidence="1 2">
    <name type="scientific">Smallanthus sonchifolius</name>
    <dbReference type="NCBI Taxonomy" id="185202"/>
    <lineage>
        <taxon>Eukaryota</taxon>
        <taxon>Viridiplantae</taxon>
        <taxon>Streptophyta</taxon>
        <taxon>Embryophyta</taxon>
        <taxon>Tracheophyta</taxon>
        <taxon>Spermatophyta</taxon>
        <taxon>Magnoliopsida</taxon>
        <taxon>eudicotyledons</taxon>
        <taxon>Gunneridae</taxon>
        <taxon>Pentapetalae</taxon>
        <taxon>asterids</taxon>
        <taxon>campanulids</taxon>
        <taxon>Asterales</taxon>
        <taxon>Asteraceae</taxon>
        <taxon>Asteroideae</taxon>
        <taxon>Heliantheae alliance</taxon>
        <taxon>Millerieae</taxon>
        <taxon>Smallanthus</taxon>
    </lineage>
</organism>
<reference evidence="2" key="1">
    <citation type="journal article" date="2022" name="Mol. Ecol. Resour.">
        <title>The genomes of chicory, endive, great burdock and yacon provide insights into Asteraceae palaeo-polyploidization history and plant inulin production.</title>
        <authorList>
            <person name="Fan W."/>
            <person name="Wang S."/>
            <person name="Wang H."/>
            <person name="Wang A."/>
            <person name="Jiang F."/>
            <person name="Liu H."/>
            <person name="Zhao H."/>
            <person name="Xu D."/>
            <person name="Zhang Y."/>
        </authorList>
    </citation>
    <scope>NUCLEOTIDE SEQUENCE [LARGE SCALE GENOMIC DNA]</scope>
    <source>
        <strain evidence="2">cv. Yunnan</strain>
    </source>
</reference>
<proteinExistence type="predicted"/>
<reference evidence="1 2" key="2">
    <citation type="journal article" date="2022" name="Mol. Ecol. Resour.">
        <title>The genomes of chicory, endive, great burdock and yacon provide insights into Asteraceae paleo-polyploidization history and plant inulin production.</title>
        <authorList>
            <person name="Fan W."/>
            <person name="Wang S."/>
            <person name="Wang H."/>
            <person name="Wang A."/>
            <person name="Jiang F."/>
            <person name="Liu H."/>
            <person name="Zhao H."/>
            <person name="Xu D."/>
            <person name="Zhang Y."/>
        </authorList>
    </citation>
    <scope>NUCLEOTIDE SEQUENCE [LARGE SCALE GENOMIC DNA]</scope>
    <source>
        <strain evidence="2">cv. Yunnan</strain>
        <tissue evidence="1">Leaves</tissue>
    </source>
</reference>
<gene>
    <name evidence="1" type="ORF">L1987_71994</name>
</gene>
<dbReference type="EMBL" id="CM042041">
    <property type="protein sequence ID" value="KAI3713417.1"/>
    <property type="molecule type" value="Genomic_DNA"/>
</dbReference>
<comment type="caution">
    <text evidence="1">The sequence shown here is derived from an EMBL/GenBank/DDBJ whole genome shotgun (WGS) entry which is preliminary data.</text>
</comment>
<keyword evidence="2" id="KW-1185">Reference proteome</keyword>
<evidence type="ECO:0000313" key="1">
    <source>
        <dbReference type="EMBL" id="KAI3713417.1"/>
    </source>
</evidence>
<name>A0ACB9ATE7_9ASTR</name>
<accession>A0ACB9ATE7</accession>